<dbReference type="KEGG" id="agi:FSB73_00800"/>
<proteinExistence type="predicted"/>
<dbReference type="Proteomes" id="UP000321291">
    <property type="component" value="Chromosome"/>
</dbReference>
<dbReference type="AlphaFoldDB" id="A0A5B8VHP2"/>
<dbReference type="EMBL" id="CP042434">
    <property type="protein sequence ID" value="QEC70462.1"/>
    <property type="molecule type" value="Genomic_DNA"/>
</dbReference>
<name>A0A5B8VHP2_9BACT</name>
<gene>
    <name evidence="1" type="ORF">FSB73_00800</name>
</gene>
<evidence type="ECO:0000313" key="2">
    <source>
        <dbReference type="Proteomes" id="UP000321291"/>
    </source>
</evidence>
<protein>
    <submittedName>
        <fullName evidence="1">Uncharacterized protein</fullName>
    </submittedName>
</protein>
<organism evidence="1 2">
    <name type="scientific">Arachidicoccus ginsenosidivorans</name>
    <dbReference type="NCBI Taxonomy" id="496057"/>
    <lineage>
        <taxon>Bacteria</taxon>
        <taxon>Pseudomonadati</taxon>
        <taxon>Bacteroidota</taxon>
        <taxon>Chitinophagia</taxon>
        <taxon>Chitinophagales</taxon>
        <taxon>Chitinophagaceae</taxon>
        <taxon>Arachidicoccus</taxon>
    </lineage>
</organism>
<accession>A0A5B8VHP2</accession>
<reference evidence="1 2" key="1">
    <citation type="journal article" date="2017" name="Int. J. Syst. Evol. Microbiol.">
        <title>Arachidicoccus ginsenosidivorans sp. nov., with ginsenoside-converting activity isolated from ginseng cultivating soil.</title>
        <authorList>
            <person name="Siddiqi M.Z."/>
            <person name="Aslam Z."/>
            <person name="Im W.T."/>
        </authorList>
    </citation>
    <scope>NUCLEOTIDE SEQUENCE [LARGE SCALE GENOMIC DNA]</scope>
    <source>
        <strain evidence="1 2">Gsoil 809</strain>
    </source>
</reference>
<sequence>MAHEAVGKLPQKNPSRNYIKNLRRLGCAFVEKVLCKQLAYRLYCNLRNTGISVEVRAELLPADAPDKPSRAIYIYYPSLYSGSHNARGVVKIHCSMLSAALHPI</sequence>
<dbReference type="RefSeq" id="WP_146779726.1">
    <property type="nucleotide sequence ID" value="NZ_CP042434.1"/>
</dbReference>
<dbReference type="OrthoDB" id="9780929at2"/>
<evidence type="ECO:0000313" key="1">
    <source>
        <dbReference type="EMBL" id="QEC70462.1"/>
    </source>
</evidence>
<keyword evidence="2" id="KW-1185">Reference proteome</keyword>